<dbReference type="GO" id="GO:0000981">
    <property type="term" value="F:DNA-binding transcription factor activity, RNA polymerase II-specific"/>
    <property type="evidence" value="ECO:0007669"/>
    <property type="project" value="TreeGrafter"/>
</dbReference>
<keyword evidence="4" id="KW-0804">Transcription</keyword>
<evidence type="ECO:0000256" key="4">
    <source>
        <dbReference type="ARBA" id="ARBA00023163"/>
    </source>
</evidence>
<evidence type="ECO:0000259" key="7">
    <source>
        <dbReference type="PROSITE" id="PS51526"/>
    </source>
</evidence>
<comment type="subcellular location">
    <subcellularLocation>
        <location evidence="1">Nucleus</location>
    </subcellularLocation>
</comment>
<keyword evidence="3" id="KW-0238">DNA-binding</keyword>
<dbReference type="Pfam" id="PF02257">
    <property type="entry name" value="RFX_DNA_binding"/>
    <property type="match status" value="1"/>
</dbReference>
<feature type="region of interest" description="Disordered" evidence="6">
    <location>
        <begin position="128"/>
        <end position="148"/>
    </location>
</feature>
<dbReference type="GO" id="GO:0005634">
    <property type="term" value="C:nucleus"/>
    <property type="evidence" value="ECO:0007669"/>
    <property type="project" value="UniProtKB-SubCell"/>
</dbReference>
<dbReference type="GeneTree" id="ENSGT01050000244879"/>
<feature type="domain" description="RFX-type winged-helix" evidence="7">
    <location>
        <begin position="15"/>
        <end position="90"/>
    </location>
</feature>
<dbReference type="InterPro" id="IPR057321">
    <property type="entry name" value="RFX1-4/6/8-like_BCD"/>
</dbReference>
<feature type="compositionally biased region" description="Low complexity" evidence="6">
    <location>
        <begin position="133"/>
        <end position="142"/>
    </location>
</feature>
<evidence type="ECO:0000313" key="9">
    <source>
        <dbReference type="Proteomes" id="UP000694580"/>
    </source>
</evidence>
<sequence length="554" mass="62975">MNNKGIFTSHLSSFSVQWLLENYETAEGVSLPRSTLYCHYLLHCQEQKLEPVNAASFGKLIRSVFMGLRTRRLGTRGNSKYHYYGLRIKASSSLLRLMEDQQHLAMRQQPFSHKQRLKPVHKLEGITNGTAASGSSSSQQQQGSGGLSDISTQVQQYQQFLDASRALPEFPELDLQGKALPEGIELEHIKSFQLLYREHCEAILDVMVNLQFTLVETLWKTFWRFSESQAGDAGTMAVHSESEKRLPKSCLVLLCKYDPVLRWSHDCDNTLYQGLVEILIPDVLRPIPSALTQAIRNFAKSLESWLTNAMMNIPEEMVRIKVTSASAFAQTLRRYTSLNHLAQAARAVLQNTAQINQMLSDLNRVDFANVQEQASWVCRCEDRVVQRLEQDFKLTLQQQNSLEQWAAWLDGVVSQVLKPYQSSTAFPKAAKLFLLKWSFYSSMVIRDLTLRSAASFGSFHLIRLLYDEYMYYLIEHRVAQAKGETPIAVMGEEEEEEEESDDECQELVLPADSVPLDDESLEPPTKLARTDQRVLFAAAHYNSHHPDSTEAPVS</sequence>
<evidence type="ECO:0000256" key="6">
    <source>
        <dbReference type="SAM" id="MobiDB-lite"/>
    </source>
</evidence>
<reference evidence="8 9" key="1">
    <citation type="submission" date="2020-06" db="EMBL/GenBank/DDBJ databases">
        <authorList>
            <consortium name="Wellcome Sanger Institute Data Sharing"/>
        </authorList>
    </citation>
    <scope>NUCLEOTIDE SEQUENCE [LARGE SCALE GENOMIC DNA]</scope>
</reference>
<dbReference type="PROSITE" id="PS51526">
    <property type="entry name" value="RFX_DBD"/>
    <property type="match status" value="1"/>
</dbReference>
<dbReference type="Pfam" id="PF25340">
    <property type="entry name" value="BCD_RFX"/>
    <property type="match status" value="1"/>
</dbReference>
<feature type="compositionally biased region" description="Acidic residues" evidence="6">
    <location>
        <begin position="491"/>
        <end position="505"/>
    </location>
</feature>
<accession>A0AAY4ATV6</accession>
<dbReference type="InterPro" id="IPR039779">
    <property type="entry name" value="RFX-like"/>
</dbReference>
<feature type="region of interest" description="Disordered" evidence="6">
    <location>
        <begin position="490"/>
        <end position="527"/>
    </location>
</feature>
<dbReference type="PANTHER" id="PTHR12619">
    <property type="entry name" value="RFX TRANSCRIPTION FACTOR FAMILY"/>
    <property type="match status" value="1"/>
</dbReference>
<protein>
    <recommendedName>
        <fullName evidence="7">RFX-type winged-helix domain-containing protein</fullName>
    </recommendedName>
</protein>
<dbReference type="Ensembl" id="ENSDCDT00010012835.1">
    <property type="protein sequence ID" value="ENSDCDP00010012243.1"/>
    <property type="gene ID" value="ENSDCDG00010005310.1"/>
</dbReference>
<keyword evidence="5" id="KW-0539">Nucleus</keyword>
<dbReference type="Gene3D" id="1.10.10.10">
    <property type="entry name" value="Winged helix-like DNA-binding domain superfamily/Winged helix DNA-binding domain"/>
    <property type="match status" value="1"/>
</dbReference>
<organism evidence="8 9">
    <name type="scientific">Denticeps clupeoides</name>
    <name type="common">denticle herring</name>
    <dbReference type="NCBI Taxonomy" id="299321"/>
    <lineage>
        <taxon>Eukaryota</taxon>
        <taxon>Metazoa</taxon>
        <taxon>Chordata</taxon>
        <taxon>Craniata</taxon>
        <taxon>Vertebrata</taxon>
        <taxon>Euteleostomi</taxon>
        <taxon>Actinopterygii</taxon>
        <taxon>Neopterygii</taxon>
        <taxon>Teleostei</taxon>
        <taxon>Clupei</taxon>
        <taxon>Clupeiformes</taxon>
        <taxon>Denticipitoidei</taxon>
        <taxon>Denticipitidae</taxon>
        <taxon>Denticeps</taxon>
    </lineage>
</organism>
<evidence type="ECO:0000256" key="3">
    <source>
        <dbReference type="ARBA" id="ARBA00023125"/>
    </source>
</evidence>
<dbReference type="InterPro" id="IPR036390">
    <property type="entry name" value="WH_DNA-bd_sf"/>
</dbReference>
<evidence type="ECO:0000256" key="2">
    <source>
        <dbReference type="ARBA" id="ARBA00023015"/>
    </source>
</evidence>
<evidence type="ECO:0000256" key="5">
    <source>
        <dbReference type="ARBA" id="ARBA00023242"/>
    </source>
</evidence>
<gene>
    <name evidence="8" type="primary">rfx1a</name>
</gene>
<reference evidence="8" key="3">
    <citation type="submission" date="2025-09" db="UniProtKB">
        <authorList>
            <consortium name="Ensembl"/>
        </authorList>
    </citation>
    <scope>IDENTIFICATION</scope>
</reference>
<dbReference type="GO" id="GO:0000978">
    <property type="term" value="F:RNA polymerase II cis-regulatory region sequence-specific DNA binding"/>
    <property type="evidence" value="ECO:0007669"/>
    <property type="project" value="TreeGrafter"/>
</dbReference>
<dbReference type="SUPFAM" id="SSF46785">
    <property type="entry name" value="Winged helix' DNA-binding domain"/>
    <property type="match status" value="1"/>
</dbReference>
<dbReference type="AlphaFoldDB" id="A0AAY4ATV6"/>
<evidence type="ECO:0000256" key="1">
    <source>
        <dbReference type="ARBA" id="ARBA00004123"/>
    </source>
</evidence>
<keyword evidence="9" id="KW-1185">Reference proteome</keyword>
<keyword evidence="2" id="KW-0805">Transcription regulation</keyword>
<evidence type="ECO:0000313" key="8">
    <source>
        <dbReference type="Ensembl" id="ENSDCDP00010012243.1"/>
    </source>
</evidence>
<name>A0AAY4ATV6_9TELE</name>
<proteinExistence type="predicted"/>
<dbReference type="Proteomes" id="UP000694580">
    <property type="component" value="Chromosome 7"/>
</dbReference>
<dbReference type="InterPro" id="IPR003150">
    <property type="entry name" value="DNA-bd_RFX"/>
</dbReference>
<reference evidence="8" key="2">
    <citation type="submission" date="2025-08" db="UniProtKB">
        <authorList>
            <consortium name="Ensembl"/>
        </authorList>
    </citation>
    <scope>IDENTIFICATION</scope>
</reference>
<dbReference type="InterPro" id="IPR036388">
    <property type="entry name" value="WH-like_DNA-bd_sf"/>
</dbReference>
<dbReference type="PANTHER" id="PTHR12619:SF23">
    <property type="entry name" value="MHC CLASS II REGULATORY FACTOR RFX1"/>
    <property type="match status" value="1"/>
</dbReference>
<dbReference type="FunFam" id="1.10.10.10:FF:000017">
    <property type="entry name" value="transcription factor RFX3 isoform X1"/>
    <property type="match status" value="1"/>
</dbReference>